<feature type="compositionally biased region" description="Gly residues" evidence="1">
    <location>
        <begin position="342"/>
        <end position="357"/>
    </location>
</feature>
<evidence type="ECO:0000313" key="3">
    <source>
        <dbReference type="EMBL" id="KAL2103308.1"/>
    </source>
</evidence>
<feature type="compositionally biased region" description="Low complexity" evidence="1">
    <location>
        <begin position="212"/>
        <end position="231"/>
    </location>
</feature>
<feature type="domain" description="BLOC-1-related complex subunit 6 C-terminal helix" evidence="2">
    <location>
        <begin position="423"/>
        <end position="522"/>
    </location>
</feature>
<comment type="caution">
    <text evidence="3">The sequence shown here is derived from an EMBL/GenBank/DDBJ whole genome shotgun (WGS) entry which is preliminary data.</text>
</comment>
<organism evidence="3 4">
    <name type="scientific">Coilia grayii</name>
    <name type="common">Gray's grenadier anchovy</name>
    <dbReference type="NCBI Taxonomy" id="363190"/>
    <lineage>
        <taxon>Eukaryota</taxon>
        <taxon>Metazoa</taxon>
        <taxon>Chordata</taxon>
        <taxon>Craniata</taxon>
        <taxon>Vertebrata</taxon>
        <taxon>Euteleostomi</taxon>
        <taxon>Actinopterygii</taxon>
        <taxon>Neopterygii</taxon>
        <taxon>Teleostei</taxon>
        <taxon>Clupei</taxon>
        <taxon>Clupeiformes</taxon>
        <taxon>Clupeoidei</taxon>
        <taxon>Engraulidae</taxon>
        <taxon>Coilinae</taxon>
        <taxon>Coilia</taxon>
    </lineage>
</organism>
<dbReference type="InterPro" id="IPR019314">
    <property type="entry name" value="BORCS6"/>
</dbReference>
<evidence type="ECO:0000259" key="2">
    <source>
        <dbReference type="Pfam" id="PF10157"/>
    </source>
</evidence>
<dbReference type="InterPro" id="IPR046465">
    <property type="entry name" value="BORCS6_C"/>
</dbReference>
<feature type="region of interest" description="Disordered" evidence="1">
    <location>
        <begin position="327"/>
        <end position="361"/>
    </location>
</feature>
<feature type="region of interest" description="Disordered" evidence="1">
    <location>
        <begin position="395"/>
        <end position="419"/>
    </location>
</feature>
<evidence type="ECO:0000313" key="4">
    <source>
        <dbReference type="Proteomes" id="UP001591681"/>
    </source>
</evidence>
<evidence type="ECO:0000256" key="1">
    <source>
        <dbReference type="SAM" id="MobiDB-lite"/>
    </source>
</evidence>
<dbReference type="PANTHER" id="PTHR13440:SF7">
    <property type="entry name" value="BLOC-1 RELATED COMPLEX SUBUNIT 6"/>
    <property type="match status" value="1"/>
</dbReference>
<dbReference type="PANTHER" id="PTHR13440">
    <property type="entry name" value="BLOC-1 RELATED COMPLEX SUBUNIT 6"/>
    <property type="match status" value="1"/>
</dbReference>
<sequence>MSHSLVIGHDVPEAANGVDSPGSPEISDRPAPHALKCDGRTSQEGGRQDEMQTETETHTDTHHITNNSSPHPDPSCTETPQTHSTPMPTADTQTHSQTPDTHADYRPKLRPNASEDLSDRVFTRTNDTLVTDTTTTTKGRHCTDTQSTDGHWHDSSTHAHSGALAEHGVREEEVKDRMEGQDGQQQEEEKEGEPTEPSLSSSSSSQNPDAAPPSTLAPPTNTAPPTSTALSEAEGDTDGVIDDLARPTHMVEAGADEVPPPPHVTVDGVTDSVSRATKVIADGVTGDVPRPTHVLAEVEAGAEDIPRPTHVMAEVRVRGMPERDRVVRGMQDSKSLDELSGACGGGPRGSARGGQAEGGRRATISSELELEGTVSHEGNITTFITKNLEQKIKMSSRPSLDCDSDSSAPVRGRGSLRRPADIPPIDPCVLLDLQRHTQDVAQSVELMMRSLSGTIQNMTALSVGYIQTYRDSVDSLGESVDMSIKGMYTLMARCEELDRSMQPIHALAAQIRDIKRTLDALEAICK</sequence>
<keyword evidence="4" id="KW-1185">Reference proteome</keyword>
<feature type="compositionally biased region" description="Polar residues" evidence="1">
    <location>
        <begin position="66"/>
        <end position="100"/>
    </location>
</feature>
<feature type="compositionally biased region" description="Basic and acidic residues" evidence="1">
    <location>
        <begin position="26"/>
        <end position="63"/>
    </location>
</feature>
<accession>A0ABD1KX48</accession>
<dbReference type="Pfam" id="PF10157">
    <property type="entry name" value="BORCS6"/>
    <property type="match status" value="1"/>
</dbReference>
<feature type="compositionally biased region" description="Low complexity" evidence="1">
    <location>
        <begin position="123"/>
        <end position="137"/>
    </location>
</feature>
<dbReference type="Proteomes" id="UP001591681">
    <property type="component" value="Unassembled WGS sequence"/>
</dbReference>
<reference evidence="3 4" key="1">
    <citation type="submission" date="2024-09" db="EMBL/GenBank/DDBJ databases">
        <title>A chromosome-level genome assembly of Gray's grenadier anchovy, Coilia grayii.</title>
        <authorList>
            <person name="Fu Z."/>
        </authorList>
    </citation>
    <scope>NUCLEOTIDE SEQUENCE [LARGE SCALE GENOMIC DNA]</scope>
    <source>
        <strain evidence="3">G4</strain>
        <tissue evidence="3">Muscle</tissue>
    </source>
</reference>
<protein>
    <recommendedName>
        <fullName evidence="2">BLOC-1-related complex subunit 6 C-terminal helix domain-containing protein</fullName>
    </recommendedName>
</protein>
<gene>
    <name evidence="3" type="ORF">ACEWY4_000176</name>
</gene>
<proteinExistence type="predicted"/>
<dbReference type="EMBL" id="JBHFQA010000001">
    <property type="protein sequence ID" value="KAL2103308.1"/>
    <property type="molecule type" value="Genomic_DNA"/>
</dbReference>
<name>A0ABD1KX48_9TELE</name>
<feature type="region of interest" description="Disordered" evidence="1">
    <location>
        <begin position="1"/>
        <end position="241"/>
    </location>
</feature>
<feature type="compositionally biased region" description="Basic and acidic residues" evidence="1">
    <location>
        <begin position="167"/>
        <end position="180"/>
    </location>
</feature>
<dbReference type="AlphaFoldDB" id="A0ABD1KX48"/>